<dbReference type="Proteomes" id="UP000295711">
    <property type="component" value="Unassembled WGS sequence"/>
</dbReference>
<dbReference type="OrthoDB" id="1027683at2"/>
<name>A0A4R2LC84_9FIRM</name>
<dbReference type="RefSeq" id="WP_132089450.1">
    <property type="nucleotide sequence ID" value="NZ_JANKAQ010000003.1"/>
</dbReference>
<organism evidence="1 2">
    <name type="scientific">Frisingicoccus caecimuris</name>
    <dbReference type="NCBI Taxonomy" id="1796636"/>
    <lineage>
        <taxon>Bacteria</taxon>
        <taxon>Bacillati</taxon>
        <taxon>Bacillota</taxon>
        <taxon>Clostridia</taxon>
        <taxon>Lachnospirales</taxon>
        <taxon>Lachnospiraceae</taxon>
        <taxon>Frisingicoccus</taxon>
    </lineage>
</organism>
<comment type="caution">
    <text evidence="1">The sequence shown here is derived from an EMBL/GenBank/DDBJ whole genome shotgun (WGS) entry which is preliminary data.</text>
</comment>
<dbReference type="EMBL" id="SLXA01000003">
    <property type="protein sequence ID" value="TCO85326.1"/>
    <property type="molecule type" value="Genomic_DNA"/>
</dbReference>
<accession>A0A4R2LC84</accession>
<dbReference type="AlphaFoldDB" id="A0A4R2LC84"/>
<reference evidence="1 2" key="1">
    <citation type="submission" date="2019-03" db="EMBL/GenBank/DDBJ databases">
        <title>Genomic Encyclopedia of Type Strains, Phase IV (KMG-IV): sequencing the most valuable type-strain genomes for metagenomic binning, comparative biology and taxonomic classification.</title>
        <authorList>
            <person name="Goeker M."/>
        </authorList>
    </citation>
    <scope>NUCLEOTIDE SEQUENCE [LARGE SCALE GENOMIC DNA]</scope>
    <source>
        <strain evidence="1 2">DSM 28559</strain>
    </source>
</reference>
<proteinExistence type="predicted"/>
<evidence type="ECO:0000313" key="2">
    <source>
        <dbReference type="Proteomes" id="UP000295711"/>
    </source>
</evidence>
<evidence type="ECO:0000313" key="1">
    <source>
        <dbReference type="EMBL" id="TCO85326.1"/>
    </source>
</evidence>
<gene>
    <name evidence="1" type="ORF">EV212_10347</name>
</gene>
<keyword evidence="2" id="KW-1185">Reference proteome</keyword>
<protein>
    <submittedName>
        <fullName evidence="1">Uncharacterized protein</fullName>
    </submittedName>
</protein>
<sequence>MAQYAFSMRDQSLGITWAKLHQEICCNPDLCKKTMKQKEFMDKMFMRVSDTKSDTHIKGELYITAFAPERDTESSSVKKYIGYMYYAKDGIHSRFKNVRDYFITQKNKSGEDWDYKTHPDIVAFKSIWEELIPVSGPDTDYNEPLELAIDEVLRNIPDTPLQLMERLSALNDAHEYSLTLAILSAIASTLFCFGCGKPFEENDFALQDLILPPLPKHEESLALEKARELVEEKKGTLKELEDKLVFPLKTPFEKGEANYLLAKRAYQLDNKKLFEAYLNKAVECGNKKAIRLKNEERAIKLLARSRSIFYGSEQTDPRFVKECCENCQKILHFSPSVDENYRGEASYMLYKYIKIGLYISPSGETAQDYLSLSHRLGYPLAKDDWNASNNVSVEPQYERPETANEGTCFVNTRNIYSETFAKTIPHSWNDDLTEFNLESIEKIIYDNCHCRFLFIDDHPLKNMQDFFSLLQLIKDSSPESVEYYEVFIRHDFEKAKPLVDTALSHLANYKIAVYILDDDKQAAQQLLSFHPLFYPVKSINFNLPAIQTGQERPILNFTVLGDTRVAEWLVREAFWMMGFKDDLIENRITVLANAGEQFVMNIKSQYPGMAKGNLNIDGIEFPDIKGIDIDYSSPTLYRQIAELLNVSRYNYFVVATDSDEENLSLAMKIKELLIRNSVFANKKQEFIVPSPVAFLCKDDNLSWLSKELVVEQEDEGDRWFNTWNLIPFGEISKRYSWNNITGGTFEELARCIHYQYNGVTLDDVINQTDHWKKATHEYYLRQYNQDSSYSSALSMPYRIFQFQDDEHNQIIPAAWSICQSTVFSSVNQLKALSNRFSRFLSSKERANEEQKIAEWEHARWVKWMISRGWMPASIDDVVFAYENGNPRPQLFVAKLHPCICSYYDLQILQDELLAKCGMNKDFFTYDLLNIRDTQKLLALEWLHPTSKEKTL</sequence>